<protein>
    <submittedName>
        <fullName evidence="3">P-loop containing NTP hydrolase pore-1</fullName>
    </submittedName>
</protein>
<accession>A0A1G9V6C4</accession>
<evidence type="ECO:0000313" key="3">
    <source>
        <dbReference type="EMBL" id="SDM67711.1"/>
    </source>
</evidence>
<gene>
    <name evidence="3" type="ORF">SAMN05421823_11930</name>
</gene>
<evidence type="ECO:0000259" key="2">
    <source>
        <dbReference type="PROSITE" id="PS51192"/>
    </source>
</evidence>
<dbReference type="Proteomes" id="UP000198510">
    <property type="component" value="Unassembled WGS sequence"/>
</dbReference>
<dbReference type="OrthoDB" id="9815272at2"/>
<dbReference type="InterPro" id="IPR026741">
    <property type="entry name" value="SNO"/>
</dbReference>
<dbReference type="InterPro" id="IPR039187">
    <property type="entry name" value="SNO_AAA"/>
</dbReference>
<keyword evidence="3" id="KW-0378">Hydrolase</keyword>
<dbReference type="Pfam" id="PF13872">
    <property type="entry name" value="AAA_34"/>
    <property type="match status" value="1"/>
</dbReference>
<dbReference type="PANTHER" id="PTHR12706:SF30">
    <property type="entry name" value="PROTEIN STRAWBERRY NOTCH-RELATED"/>
    <property type="match status" value="1"/>
</dbReference>
<dbReference type="GO" id="GO:0006355">
    <property type="term" value="P:regulation of DNA-templated transcription"/>
    <property type="evidence" value="ECO:0007669"/>
    <property type="project" value="InterPro"/>
</dbReference>
<dbReference type="InterPro" id="IPR026937">
    <property type="entry name" value="SBNO_Helicase_C_dom"/>
</dbReference>
<organism evidence="3 4">
    <name type="scientific">Catalinimonas alkaloidigena</name>
    <dbReference type="NCBI Taxonomy" id="1075417"/>
    <lineage>
        <taxon>Bacteria</taxon>
        <taxon>Pseudomonadati</taxon>
        <taxon>Bacteroidota</taxon>
        <taxon>Cytophagia</taxon>
        <taxon>Cytophagales</taxon>
        <taxon>Catalimonadaceae</taxon>
        <taxon>Catalinimonas</taxon>
    </lineage>
</organism>
<keyword evidence="4" id="KW-1185">Reference proteome</keyword>
<dbReference type="InterPro" id="IPR014001">
    <property type="entry name" value="Helicase_ATP-bd"/>
</dbReference>
<dbReference type="EMBL" id="FNFO01000019">
    <property type="protein sequence ID" value="SDM67711.1"/>
    <property type="molecule type" value="Genomic_DNA"/>
</dbReference>
<sequence>MVQGNEPQNDTGAVVNALREEESTVPYRPISQGTSLNVSVPASMSFETAKALRQLQRVHGNFDEYVRKALDYPTKEALYAALSAEQIDAVMLAITQIEEGGGCIIGDMTGIGKGRIAAALIRYGVNQGKTPVFFTEKPNLFSDLYRDLIGIDAGHLVPFVINNERIVNQSNGKTLYPKLSKSLHEEALSSYQLPDGAQFIMTTYSQVMSNAETDKKAFVRRFAQNAIMILDESHNAGGPTSNIGLYLQALCESSQATIYLSATYAKSPKNMVLYAMKTAMQEANLSHEDLVKAIENGGPVLQEVVSSMLVEGGQMIRRERSFKGIKIEYKVLEKQALEHRTKFDTVVSIIRQIIDFQNRWIRPAVKKMDKQVKDEGGEGANVTSGTSAAGVDNVPFVSKVFNVIDQLLFSLKAEAVADEALEILRSDRKPVIAIRATMGSFLDHMGYQPGDVVEDTDFSLTFHRALESVLSITTRNFMGEGEKHFIDVDTLPAEAQDQYHSIKAQIEATSVGITISPIDVLIKRIEAERKPEGGYYKVAEVTGRSKVLAFHDDTYTVATVESRSNNVNEMFRQFNAGERDVLLINTSGATGASAHASRDFDDRRQRVMIIHQVELNVNTEIQKRGRINRTGQVQPPEYRYLTSAVPAESRLMMMLKTKLKSLDANTSSNQKATSTQVIAEDVINKYGDDVVYELLMEDRELSATVDIPINSDTVKEGIANKFLGRVAILSVAEQEKIYDDVLERYGNYVQTLIDEGDYDLETEFLNLEAKTIKKQTVVFGKEGDSAFAENTYLEECLCNVLRKPMKREAVEAELQKTLQGLPARDVKKQFRQKFEDHYSVWSMKRLKQVDPEDQERLAEVEQDNLHYYEWVNQLIDQFTIGTAYAMPIKAEGDSQAYSPGIFLGVQLNPKAKNPFALSSMLFNFAVADSRVKLRIPGSKKESLYGILGASAFMKNRELTLQYWDSQIPTKNRTSRYILTGNLLQASSYAIGKVIRFTTVEGEIKKGILLSEKFDPTKKEGGFKARIPVRRALPFLQAMVTTNEVMEAADYDFAIVRQFGGFRLRVPSSMKKGAQFLKNEALLALVQYGEFVKYDSYAFATLTADLTALVDLLERDYQMSMLVDSQEVEGDDPALVDDPSPREEPTATYRFRATKPMQGADTHPLPGFVGMEEVNGKTILTYKRYLSNRERIGYGLVPVFPTLADAYHYWLIGLTEAEKERMPERVKAAVVPGNAVQTRQYLSDLILETTADVGNMEFIYGDWTLAQLADQLYAQYLGNKLEVITLDLFEKQLITVLS</sequence>
<reference evidence="3 4" key="1">
    <citation type="submission" date="2016-10" db="EMBL/GenBank/DDBJ databases">
        <authorList>
            <person name="de Groot N.N."/>
        </authorList>
    </citation>
    <scope>NUCLEOTIDE SEQUENCE [LARGE SCALE GENOMIC DNA]</scope>
    <source>
        <strain evidence="3 4">DSM 25186</strain>
    </source>
</reference>
<name>A0A1G9V6C4_9BACT</name>
<proteinExistence type="inferred from homology"/>
<evidence type="ECO:0000256" key="1">
    <source>
        <dbReference type="ARBA" id="ARBA00006992"/>
    </source>
</evidence>
<dbReference type="PANTHER" id="PTHR12706">
    <property type="entry name" value="STRAWBERRY NOTCH-RELATED"/>
    <property type="match status" value="1"/>
</dbReference>
<dbReference type="STRING" id="1075417.SAMN05421823_11930"/>
<dbReference type="RefSeq" id="WP_089688581.1">
    <property type="nucleotide sequence ID" value="NZ_FNFO01000019.1"/>
</dbReference>
<dbReference type="SUPFAM" id="SSF52540">
    <property type="entry name" value="P-loop containing nucleoside triphosphate hydrolases"/>
    <property type="match status" value="2"/>
</dbReference>
<dbReference type="Pfam" id="PF13871">
    <property type="entry name" value="Helicase_C_4"/>
    <property type="match status" value="1"/>
</dbReference>
<feature type="domain" description="Helicase ATP-binding" evidence="2">
    <location>
        <begin position="94"/>
        <end position="282"/>
    </location>
</feature>
<comment type="similarity">
    <text evidence="1">Belongs to the SBNO family.</text>
</comment>
<dbReference type="Gene3D" id="3.40.50.300">
    <property type="entry name" value="P-loop containing nucleotide triphosphate hydrolases"/>
    <property type="match status" value="2"/>
</dbReference>
<dbReference type="InterPro" id="IPR027417">
    <property type="entry name" value="P-loop_NTPase"/>
</dbReference>
<dbReference type="GO" id="GO:0016787">
    <property type="term" value="F:hydrolase activity"/>
    <property type="evidence" value="ECO:0007669"/>
    <property type="project" value="UniProtKB-KW"/>
</dbReference>
<dbReference type="PROSITE" id="PS51192">
    <property type="entry name" value="HELICASE_ATP_BIND_1"/>
    <property type="match status" value="1"/>
</dbReference>
<evidence type="ECO:0000313" key="4">
    <source>
        <dbReference type="Proteomes" id="UP000198510"/>
    </source>
</evidence>